<evidence type="ECO:0000313" key="2">
    <source>
        <dbReference type="EMBL" id="CAG9319508.1"/>
    </source>
</evidence>
<accession>A0AAU9IXA8</accession>
<keyword evidence="1" id="KW-0472">Membrane</keyword>
<dbReference type="Proteomes" id="UP001162131">
    <property type="component" value="Unassembled WGS sequence"/>
</dbReference>
<keyword evidence="3" id="KW-1185">Reference proteome</keyword>
<gene>
    <name evidence="2" type="ORF">BSTOLATCC_MIC24059</name>
</gene>
<evidence type="ECO:0000256" key="1">
    <source>
        <dbReference type="SAM" id="Phobius"/>
    </source>
</evidence>
<dbReference type="AlphaFoldDB" id="A0AAU9IXA8"/>
<protein>
    <submittedName>
        <fullName evidence="2">Uncharacterized protein</fullName>
    </submittedName>
</protein>
<feature type="transmembrane region" description="Helical" evidence="1">
    <location>
        <begin position="21"/>
        <end position="40"/>
    </location>
</feature>
<reference evidence="2" key="1">
    <citation type="submission" date="2021-09" db="EMBL/GenBank/DDBJ databases">
        <authorList>
            <consortium name="AG Swart"/>
            <person name="Singh M."/>
            <person name="Singh A."/>
            <person name="Seah K."/>
            <person name="Emmerich C."/>
        </authorList>
    </citation>
    <scope>NUCLEOTIDE SEQUENCE</scope>
    <source>
        <strain evidence="2">ATCC30299</strain>
    </source>
</reference>
<feature type="transmembrane region" description="Helical" evidence="1">
    <location>
        <begin position="46"/>
        <end position="66"/>
    </location>
</feature>
<sequence>MINNGGPSNTSDKKRLQISSVILLGLWVFPILLLSIFINSDFILEVALWSLLYCCPFAIAGISGLLSNTNNPCRLRALAIVFICFLIYCLLNAGFFVIEFIIMISYSANGSGSNDDDTGLGRAITFVLIIIAGVGVAYFLIAAWMGWRGFKASKAMTNVLGRYQQQIDGVGYSQANDYPLNTWT</sequence>
<dbReference type="EMBL" id="CAJZBQ010000023">
    <property type="protein sequence ID" value="CAG9319508.1"/>
    <property type="molecule type" value="Genomic_DNA"/>
</dbReference>
<organism evidence="2 3">
    <name type="scientific">Blepharisma stoltei</name>
    <dbReference type="NCBI Taxonomy" id="1481888"/>
    <lineage>
        <taxon>Eukaryota</taxon>
        <taxon>Sar</taxon>
        <taxon>Alveolata</taxon>
        <taxon>Ciliophora</taxon>
        <taxon>Postciliodesmatophora</taxon>
        <taxon>Heterotrichea</taxon>
        <taxon>Heterotrichida</taxon>
        <taxon>Blepharismidae</taxon>
        <taxon>Blepharisma</taxon>
    </lineage>
</organism>
<evidence type="ECO:0000313" key="3">
    <source>
        <dbReference type="Proteomes" id="UP001162131"/>
    </source>
</evidence>
<comment type="caution">
    <text evidence="2">The sequence shown here is derived from an EMBL/GenBank/DDBJ whole genome shotgun (WGS) entry which is preliminary data.</text>
</comment>
<keyword evidence="1" id="KW-0812">Transmembrane</keyword>
<proteinExistence type="predicted"/>
<feature type="transmembrane region" description="Helical" evidence="1">
    <location>
        <begin position="124"/>
        <end position="147"/>
    </location>
</feature>
<keyword evidence="1" id="KW-1133">Transmembrane helix</keyword>
<feature type="transmembrane region" description="Helical" evidence="1">
    <location>
        <begin position="78"/>
        <end position="104"/>
    </location>
</feature>
<name>A0AAU9IXA8_9CILI</name>